<dbReference type="AlphaFoldDB" id="A0A8H7UHY1"/>
<dbReference type="PANTHER" id="PTHR12694">
    <property type="entry name" value="TRANSCRIPTION INITIATION FACTOR IIA SUBUNIT 1"/>
    <property type="match status" value="1"/>
</dbReference>
<feature type="compositionally biased region" description="Acidic residues" evidence="6">
    <location>
        <begin position="260"/>
        <end position="287"/>
    </location>
</feature>
<feature type="region of interest" description="Disordered" evidence="6">
    <location>
        <begin position="255"/>
        <end position="287"/>
    </location>
</feature>
<feature type="compositionally biased region" description="Polar residues" evidence="6">
    <location>
        <begin position="149"/>
        <end position="175"/>
    </location>
</feature>
<name>A0A8H7UHY1_9FUNG</name>
<dbReference type="OrthoDB" id="6275927at2759"/>
<keyword evidence="3" id="KW-0804">Transcription</keyword>
<dbReference type="GO" id="GO:0005672">
    <property type="term" value="C:transcription factor TFIIA complex"/>
    <property type="evidence" value="ECO:0007669"/>
    <property type="project" value="InterPro"/>
</dbReference>
<evidence type="ECO:0000256" key="3">
    <source>
        <dbReference type="ARBA" id="ARBA00023163"/>
    </source>
</evidence>
<comment type="similarity">
    <text evidence="2">Belongs to the TFIIA subunit 1 family.</text>
</comment>
<sequence>MSNTIVSTVYRQVIDDVINQVRGDFDEMGIDDNILNDLQRSWETKVARSRVANFIVGEEGYYDTEASQHAGLISDTGLQYPPVTIHESLSTSAAAASLATMASGSATARRDMNDNDMQNRNSGFVNSNPLGGLMHPHNMSNGEFAVPNINMSTPPHSMNQNQQLPNNNGRSNNLPQHDGANDELFTQDIDARLEKSILDKHAEDTDTTTSLIDVTAFNRGGTLIPVDTLPEEYQQLIYEAKKRAVAAGALDPSYLIPQLDGDDDEPDEDEINSDLDDSDEDDDEGEGAEDLEHIILCLYDKVTRTKNKWKCVLKDGIMLVNGRDYLFHRANGDFEW</sequence>
<proteinExistence type="inferred from homology"/>
<gene>
    <name evidence="7" type="ORF">INT44_003507</name>
</gene>
<comment type="caution">
    <text evidence="7">The sequence shown here is derived from an EMBL/GenBank/DDBJ whole genome shotgun (WGS) entry which is preliminary data.</text>
</comment>
<dbReference type="PANTHER" id="PTHR12694:SF8">
    <property type="entry name" value="TRANSCRIPTION INITIATION FACTOR IIA SUBUNIT 1"/>
    <property type="match status" value="1"/>
</dbReference>
<comment type="subcellular location">
    <subcellularLocation>
        <location evidence="1">Nucleus</location>
    </subcellularLocation>
</comment>
<dbReference type="Gene3D" id="2.30.18.10">
    <property type="entry name" value="Transcription factor IIA (TFIIA), beta-barrel domain"/>
    <property type="match status" value="1"/>
</dbReference>
<evidence type="ECO:0000256" key="6">
    <source>
        <dbReference type="SAM" id="MobiDB-lite"/>
    </source>
</evidence>
<evidence type="ECO:0000256" key="2">
    <source>
        <dbReference type="ARBA" id="ARBA00010059"/>
    </source>
</evidence>
<dbReference type="SUPFAM" id="SSF50784">
    <property type="entry name" value="Transcription factor IIA (TFIIA), beta-barrel domain"/>
    <property type="match status" value="1"/>
</dbReference>
<dbReference type="FunFam" id="1.10.287.100:FF:000001">
    <property type="entry name" value="Transcription initiation factor IIA subunit"/>
    <property type="match status" value="1"/>
</dbReference>
<dbReference type="CDD" id="cd07976">
    <property type="entry name" value="TFIIA_alpha_beta_like"/>
    <property type="match status" value="2"/>
</dbReference>
<accession>A0A8H7UHY1</accession>
<dbReference type="EMBL" id="JAEPRA010000009">
    <property type="protein sequence ID" value="KAG2180503.1"/>
    <property type="molecule type" value="Genomic_DNA"/>
</dbReference>
<evidence type="ECO:0000256" key="4">
    <source>
        <dbReference type="ARBA" id="ARBA00023242"/>
    </source>
</evidence>
<dbReference type="SUPFAM" id="SSF47396">
    <property type="entry name" value="Transcription factor IIA (TFIIA), alpha-helical domain"/>
    <property type="match status" value="1"/>
</dbReference>
<dbReference type="SMART" id="SM01371">
    <property type="entry name" value="TFIIA"/>
    <property type="match status" value="1"/>
</dbReference>
<dbReference type="GO" id="GO:0006367">
    <property type="term" value="P:transcription initiation at RNA polymerase II promoter"/>
    <property type="evidence" value="ECO:0007669"/>
    <property type="project" value="InterPro"/>
</dbReference>
<evidence type="ECO:0000313" key="8">
    <source>
        <dbReference type="Proteomes" id="UP000612746"/>
    </source>
</evidence>
<evidence type="ECO:0000313" key="7">
    <source>
        <dbReference type="EMBL" id="KAG2180503.1"/>
    </source>
</evidence>
<evidence type="ECO:0000256" key="5">
    <source>
        <dbReference type="ARBA" id="ARBA00074154"/>
    </source>
</evidence>
<evidence type="ECO:0000256" key="1">
    <source>
        <dbReference type="ARBA" id="ARBA00004123"/>
    </source>
</evidence>
<reference evidence="7" key="1">
    <citation type="submission" date="2020-12" db="EMBL/GenBank/DDBJ databases">
        <title>Metabolic potential, ecology and presence of endohyphal bacteria is reflected in genomic diversity of Mucoromycotina.</title>
        <authorList>
            <person name="Muszewska A."/>
            <person name="Okrasinska A."/>
            <person name="Steczkiewicz K."/>
            <person name="Drgas O."/>
            <person name="Orlowska M."/>
            <person name="Perlinska-Lenart U."/>
            <person name="Aleksandrzak-Piekarczyk T."/>
            <person name="Szatraj K."/>
            <person name="Zielenkiewicz U."/>
            <person name="Pilsyk S."/>
            <person name="Malc E."/>
            <person name="Mieczkowski P."/>
            <person name="Kruszewska J.S."/>
            <person name="Biernat P."/>
            <person name="Pawlowska J."/>
        </authorList>
    </citation>
    <scope>NUCLEOTIDE SEQUENCE</scope>
    <source>
        <strain evidence="7">WA0000051536</strain>
    </source>
</reference>
<dbReference type="Proteomes" id="UP000612746">
    <property type="component" value="Unassembled WGS sequence"/>
</dbReference>
<dbReference type="InterPro" id="IPR009088">
    <property type="entry name" value="TFIIA_b-brl"/>
</dbReference>
<dbReference type="Gene3D" id="1.10.287.100">
    <property type="match status" value="1"/>
</dbReference>
<dbReference type="InterPro" id="IPR004855">
    <property type="entry name" value="TFIIA_asu/bsu"/>
</dbReference>
<protein>
    <recommendedName>
        <fullName evidence="5">Transcription initiation factor IIA large subunit</fullName>
    </recommendedName>
</protein>
<keyword evidence="8" id="KW-1185">Reference proteome</keyword>
<keyword evidence="4" id="KW-0539">Nucleus</keyword>
<feature type="region of interest" description="Disordered" evidence="6">
    <location>
        <begin position="132"/>
        <end position="181"/>
    </location>
</feature>
<organism evidence="7 8">
    <name type="scientific">Umbelopsis vinacea</name>
    <dbReference type="NCBI Taxonomy" id="44442"/>
    <lineage>
        <taxon>Eukaryota</taxon>
        <taxon>Fungi</taxon>
        <taxon>Fungi incertae sedis</taxon>
        <taxon>Mucoromycota</taxon>
        <taxon>Mucoromycotina</taxon>
        <taxon>Umbelopsidomycetes</taxon>
        <taxon>Umbelopsidales</taxon>
        <taxon>Umbelopsidaceae</taxon>
        <taxon>Umbelopsis</taxon>
    </lineage>
</organism>
<dbReference type="Pfam" id="PF03153">
    <property type="entry name" value="TFIIA"/>
    <property type="match status" value="1"/>
</dbReference>